<dbReference type="PANTHER" id="PTHR46035:SF1">
    <property type="entry name" value="TETRATRICOPEPTIDE REPEAT PROTEIN 4"/>
    <property type="match status" value="1"/>
</dbReference>
<dbReference type="Gene3D" id="1.25.40.10">
    <property type="entry name" value="Tetratricopeptide repeat domain"/>
    <property type="match status" value="1"/>
</dbReference>
<keyword evidence="5" id="KW-1185">Reference proteome</keyword>
<feature type="domain" description="Cns1/TTC4 wheel" evidence="3">
    <location>
        <begin position="227"/>
        <end position="280"/>
    </location>
</feature>
<dbReference type="PANTHER" id="PTHR46035">
    <property type="entry name" value="TETRATRICOPEPTIDE REPEAT PROTEIN 4"/>
    <property type="match status" value="1"/>
</dbReference>
<dbReference type="AlphaFoldDB" id="A0A2T7NPA2"/>
<keyword evidence="1" id="KW-0677">Repeat</keyword>
<protein>
    <recommendedName>
        <fullName evidence="3">Cns1/TTC4 wheel domain-containing protein</fullName>
    </recommendedName>
</protein>
<keyword evidence="2" id="KW-0802">TPR repeat</keyword>
<dbReference type="EMBL" id="PZQS01000010">
    <property type="protein sequence ID" value="PVD22998.1"/>
    <property type="molecule type" value="Genomic_DNA"/>
</dbReference>
<dbReference type="Pfam" id="PF18972">
    <property type="entry name" value="Wheel"/>
    <property type="match status" value="1"/>
</dbReference>
<evidence type="ECO:0000313" key="5">
    <source>
        <dbReference type="Proteomes" id="UP000245119"/>
    </source>
</evidence>
<comment type="caution">
    <text evidence="4">The sequence shown here is derived from an EMBL/GenBank/DDBJ whole genome shotgun (WGS) entry which is preliminary data.</text>
</comment>
<evidence type="ECO:0000256" key="1">
    <source>
        <dbReference type="ARBA" id="ARBA00022737"/>
    </source>
</evidence>
<dbReference type="InterPro" id="IPR011990">
    <property type="entry name" value="TPR-like_helical_dom_sf"/>
</dbReference>
<dbReference type="InterPro" id="IPR044059">
    <property type="entry name" value="Csn1/TTC4_wheel"/>
</dbReference>
<organism evidence="4 5">
    <name type="scientific">Pomacea canaliculata</name>
    <name type="common">Golden apple snail</name>
    <dbReference type="NCBI Taxonomy" id="400727"/>
    <lineage>
        <taxon>Eukaryota</taxon>
        <taxon>Metazoa</taxon>
        <taxon>Spiralia</taxon>
        <taxon>Lophotrochozoa</taxon>
        <taxon>Mollusca</taxon>
        <taxon>Gastropoda</taxon>
        <taxon>Caenogastropoda</taxon>
        <taxon>Architaenioglossa</taxon>
        <taxon>Ampullarioidea</taxon>
        <taxon>Ampullariidae</taxon>
        <taxon>Pomacea</taxon>
    </lineage>
</organism>
<reference evidence="4 5" key="1">
    <citation type="submission" date="2018-04" db="EMBL/GenBank/DDBJ databases">
        <title>The genome of golden apple snail Pomacea canaliculata provides insight into stress tolerance and invasive adaptation.</title>
        <authorList>
            <person name="Liu C."/>
            <person name="Liu B."/>
            <person name="Ren Y."/>
            <person name="Zhang Y."/>
            <person name="Wang H."/>
            <person name="Li S."/>
            <person name="Jiang F."/>
            <person name="Yin L."/>
            <person name="Zhang G."/>
            <person name="Qian W."/>
            <person name="Fan W."/>
        </authorList>
    </citation>
    <scope>NUCLEOTIDE SEQUENCE [LARGE SCALE GENOMIC DNA]</scope>
    <source>
        <strain evidence="4">SZHN2017</strain>
        <tissue evidence="4">Muscle</tissue>
    </source>
</reference>
<dbReference type="Proteomes" id="UP000245119">
    <property type="component" value="Linkage Group LG10"/>
</dbReference>
<dbReference type="STRING" id="400727.A0A2T7NPA2"/>
<gene>
    <name evidence="4" type="ORF">C0Q70_16259</name>
</gene>
<sequence length="282" mass="32508">MSKKKSMTDEERTALVQRLQDDIEDFVAERSKKAQETGAVGDDGKSVDDIIQELQNHPAFLKEVDWSKPLSPEMEALMAIKYESENPKARAESYREEGNELFKKKDYRTAIANYTEGIKSKSPDRLQNAVLYTNRAAAHYHLDSENKELLEIKLKAEKAKRLQERDERKQAFKDRKEDEATLKLLNVIKDRKIQLVSSTNRRNCSSFPKSADQLGPLHPSGASVRLDEKGCLHWPVLLLYPEYAQTDFIQNFCENSTFEDHLVQMFGPDTEPPPWDIEHKHT</sequence>
<dbReference type="GO" id="GO:0006457">
    <property type="term" value="P:protein folding"/>
    <property type="evidence" value="ECO:0007669"/>
    <property type="project" value="TreeGrafter"/>
</dbReference>
<dbReference type="GO" id="GO:0051879">
    <property type="term" value="F:Hsp90 protein binding"/>
    <property type="evidence" value="ECO:0007669"/>
    <property type="project" value="InterPro"/>
</dbReference>
<proteinExistence type="predicted"/>
<name>A0A2T7NPA2_POMCA</name>
<evidence type="ECO:0000256" key="2">
    <source>
        <dbReference type="ARBA" id="ARBA00022803"/>
    </source>
</evidence>
<accession>A0A2T7NPA2</accession>
<dbReference type="GO" id="GO:0005634">
    <property type="term" value="C:nucleus"/>
    <property type="evidence" value="ECO:0007669"/>
    <property type="project" value="TreeGrafter"/>
</dbReference>
<evidence type="ECO:0000259" key="3">
    <source>
        <dbReference type="Pfam" id="PF18972"/>
    </source>
</evidence>
<evidence type="ECO:0000313" key="4">
    <source>
        <dbReference type="EMBL" id="PVD22998.1"/>
    </source>
</evidence>
<dbReference type="OrthoDB" id="420195at2759"/>
<dbReference type="GO" id="GO:0030544">
    <property type="term" value="F:Hsp70 protein binding"/>
    <property type="evidence" value="ECO:0007669"/>
    <property type="project" value="TreeGrafter"/>
</dbReference>
<dbReference type="SUPFAM" id="SSF48452">
    <property type="entry name" value="TPR-like"/>
    <property type="match status" value="1"/>
</dbReference>
<dbReference type="GO" id="GO:0005829">
    <property type="term" value="C:cytosol"/>
    <property type="evidence" value="ECO:0007669"/>
    <property type="project" value="TreeGrafter"/>
</dbReference>